<gene>
    <name evidence="2" type="ORF">Rhe02_73100</name>
</gene>
<sequence>MKISFWLAADPDGKSYGIGPGDWSHTLQRFREDLDTLVKGDTAHVFVPQTEVYILEISKNEFKASGKGWTVWRTAESPTPDSVGGMFFDPSSEWNLDGHLVYRPFAMLHDGEEVADANGKRWTFSAPFWFTDDKGQRGSPTWPLTVPGDHEKTKSLNDTSNEGEKARWADRARARPEVFGLEYPDW</sequence>
<dbReference type="RefSeq" id="WP_203912980.1">
    <property type="nucleotide sequence ID" value="NZ_BONY01000064.1"/>
</dbReference>
<evidence type="ECO:0000313" key="3">
    <source>
        <dbReference type="Proteomes" id="UP000612899"/>
    </source>
</evidence>
<comment type="caution">
    <text evidence="2">The sequence shown here is derived from an EMBL/GenBank/DDBJ whole genome shotgun (WGS) entry which is preliminary data.</text>
</comment>
<organism evidence="2 3">
    <name type="scientific">Rhizocola hellebori</name>
    <dbReference type="NCBI Taxonomy" id="1392758"/>
    <lineage>
        <taxon>Bacteria</taxon>
        <taxon>Bacillati</taxon>
        <taxon>Actinomycetota</taxon>
        <taxon>Actinomycetes</taxon>
        <taxon>Micromonosporales</taxon>
        <taxon>Micromonosporaceae</taxon>
        <taxon>Rhizocola</taxon>
    </lineage>
</organism>
<evidence type="ECO:0000313" key="2">
    <source>
        <dbReference type="EMBL" id="GIH09243.1"/>
    </source>
</evidence>
<keyword evidence="3" id="KW-1185">Reference proteome</keyword>
<dbReference type="Proteomes" id="UP000612899">
    <property type="component" value="Unassembled WGS sequence"/>
</dbReference>
<dbReference type="AlphaFoldDB" id="A0A8J3QE65"/>
<accession>A0A8J3QE65</accession>
<reference evidence="2" key="1">
    <citation type="submission" date="2021-01" db="EMBL/GenBank/DDBJ databases">
        <title>Whole genome shotgun sequence of Rhizocola hellebori NBRC 109834.</title>
        <authorList>
            <person name="Komaki H."/>
            <person name="Tamura T."/>
        </authorList>
    </citation>
    <scope>NUCLEOTIDE SEQUENCE</scope>
    <source>
        <strain evidence="2">NBRC 109834</strain>
    </source>
</reference>
<dbReference type="EMBL" id="BONY01000064">
    <property type="protein sequence ID" value="GIH09243.1"/>
    <property type="molecule type" value="Genomic_DNA"/>
</dbReference>
<protein>
    <submittedName>
        <fullName evidence="2">Uncharacterized protein</fullName>
    </submittedName>
</protein>
<proteinExistence type="predicted"/>
<feature type="region of interest" description="Disordered" evidence="1">
    <location>
        <begin position="135"/>
        <end position="169"/>
    </location>
</feature>
<name>A0A8J3QE65_9ACTN</name>
<evidence type="ECO:0000256" key="1">
    <source>
        <dbReference type="SAM" id="MobiDB-lite"/>
    </source>
</evidence>